<keyword evidence="3" id="KW-0813">Transport</keyword>
<dbReference type="Pfam" id="PF01594">
    <property type="entry name" value="AI-2E_transport"/>
    <property type="match status" value="1"/>
</dbReference>
<feature type="transmembrane region" description="Helical" evidence="8">
    <location>
        <begin position="36"/>
        <end position="54"/>
    </location>
</feature>
<evidence type="ECO:0000256" key="5">
    <source>
        <dbReference type="ARBA" id="ARBA00022692"/>
    </source>
</evidence>
<keyword evidence="6 8" id="KW-1133">Transmembrane helix</keyword>
<evidence type="ECO:0000256" key="3">
    <source>
        <dbReference type="ARBA" id="ARBA00022448"/>
    </source>
</evidence>
<evidence type="ECO:0000256" key="2">
    <source>
        <dbReference type="ARBA" id="ARBA00009773"/>
    </source>
</evidence>
<keyword evidence="7 8" id="KW-0472">Membrane</keyword>
<feature type="transmembrane region" description="Helical" evidence="8">
    <location>
        <begin position="338"/>
        <end position="363"/>
    </location>
</feature>
<keyword evidence="10" id="KW-1185">Reference proteome</keyword>
<dbReference type="Proteomes" id="UP001595961">
    <property type="component" value="Unassembled WGS sequence"/>
</dbReference>
<evidence type="ECO:0000313" key="9">
    <source>
        <dbReference type="EMBL" id="MFC4526892.1"/>
    </source>
</evidence>
<organism evidence="9 10">
    <name type="scientific">Dyella halodurans</name>
    <dbReference type="NCBI Taxonomy" id="1920171"/>
    <lineage>
        <taxon>Bacteria</taxon>
        <taxon>Pseudomonadati</taxon>
        <taxon>Pseudomonadota</taxon>
        <taxon>Gammaproteobacteria</taxon>
        <taxon>Lysobacterales</taxon>
        <taxon>Rhodanobacteraceae</taxon>
        <taxon>Dyella</taxon>
    </lineage>
</organism>
<evidence type="ECO:0000256" key="4">
    <source>
        <dbReference type="ARBA" id="ARBA00022475"/>
    </source>
</evidence>
<sequence length="646" mass="69552">MASESQVAPPASPSQRAITIIASATILALLYFGREVLVPIALALFLSLLMDPWVRLYRRLGMGHGLSVFIAVLALVVIVTGLTTVIGSQVVHMARSLPQYQATIHSKAQTLRAMTVGRMEAVQGEFGKVINLPEARNAYPPLTSPTAPSYLAPTAPSAEPVQAPTPNTPTAVITRILSTVWIPLQTAGIVLVVLVFVLLEHESLRDRFIRLVGGADLRASTAAINDAGERLSRFFVSTFSVNFGVGAAIWLGLSLMGLPGAPLWGVLTAVLRFVPYVGVWMVAVLAAVFAAAVVPGWSLLLMTLALFLVVELVVSQLVEPLLYGHTTGLSPLAIVVAAIFWSWLWGPVGLIMSTPLTLCLVVAGRHIKALDLLSILLGDAPALTMPQRLYQRALSGDSQEIIAEAREFLKRKSFAAYCDAVLLPAMQLARIDLTRGAINREQQEGVRHVIVTVVETLGGEARRWSSRRRPSSVLDDVSIGRRLRQQRENISGRWQGPLSVAPESVVLCVGLGSMADDLATEILTRILRNLHIDARHLSTEDFIAFEAELHPELTPNAVSMVYIVSADPARAAQGDALAGDMRVRFPHACIVAVLLPELLSPREELAPVGADVNEVVESLEAAALQAIARFPKVGEDTAPSARRSRG</sequence>
<feature type="transmembrane region" description="Helical" evidence="8">
    <location>
        <begin position="273"/>
        <end position="292"/>
    </location>
</feature>
<feature type="transmembrane region" description="Helical" evidence="8">
    <location>
        <begin position="66"/>
        <end position="87"/>
    </location>
</feature>
<keyword evidence="4" id="KW-1003">Cell membrane</keyword>
<dbReference type="PANTHER" id="PTHR21716">
    <property type="entry name" value="TRANSMEMBRANE PROTEIN"/>
    <property type="match status" value="1"/>
</dbReference>
<gene>
    <name evidence="9" type="ORF">ACFO5W_09655</name>
</gene>
<name>A0ABV9C1P8_9GAMM</name>
<dbReference type="PANTHER" id="PTHR21716:SF53">
    <property type="entry name" value="PERMEASE PERM-RELATED"/>
    <property type="match status" value="1"/>
</dbReference>
<dbReference type="InterPro" id="IPR002549">
    <property type="entry name" value="AI-2E-like"/>
</dbReference>
<accession>A0ABV9C1P8</accession>
<evidence type="ECO:0000256" key="1">
    <source>
        <dbReference type="ARBA" id="ARBA00004651"/>
    </source>
</evidence>
<comment type="similarity">
    <text evidence="2">Belongs to the autoinducer-2 exporter (AI-2E) (TC 2.A.86) family.</text>
</comment>
<protein>
    <submittedName>
        <fullName evidence="9">AI-2E family transporter</fullName>
    </submittedName>
</protein>
<evidence type="ECO:0000256" key="7">
    <source>
        <dbReference type="ARBA" id="ARBA00023136"/>
    </source>
</evidence>
<reference evidence="10" key="1">
    <citation type="journal article" date="2019" name="Int. J. Syst. Evol. Microbiol.">
        <title>The Global Catalogue of Microorganisms (GCM) 10K type strain sequencing project: providing services to taxonomists for standard genome sequencing and annotation.</title>
        <authorList>
            <consortium name="The Broad Institute Genomics Platform"/>
            <consortium name="The Broad Institute Genome Sequencing Center for Infectious Disease"/>
            <person name="Wu L."/>
            <person name="Ma J."/>
        </authorList>
    </citation>
    <scope>NUCLEOTIDE SEQUENCE [LARGE SCALE GENOMIC DNA]</scope>
    <source>
        <strain evidence="10">CCM 4481</strain>
    </source>
</reference>
<feature type="transmembrane region" description="Helical" evidence="8">
    <location>
        <begin position="180"/>
        <end position="199"/>
    </location>
</feature>
<dbReference type="RefSeq" id="WP_266148792.1">
    <property type="nucleotide sequence ID" value="NZ_CP064028.1"/>
</dbReference>
<evidence type="ECO:0000313" key="10">
    <source>
        <dbReference type="Proteomes" id="UP001595961"/>
    </source>
</evidence>
<keyword evidence="5 8" id="KW-0812">Transmembrane</keyword>
<comment type="subcellular location">
    <subcellularLocation>
        <location evidence="1">Cell membrane</location>
        <topology evidence="1">Multi-pass membrane protein</topology>
    </subcellularLocation>
</comment>
<evidence type="ECO:0000256" key="8">
    <source>
        <dbReference type="SAM" id="Phobius"/>
    </source>
</evidence>
<comment type="caution">
    <text evidence="9">The sequence shown here is derived from an EMBL/GenBank/DDBJ whole genome shotgun (WGS) entry which is preliminary data.</text>
</comment>
<feature type="transmembrane region" description="Helical" evidence="8">
    <location>
        <begin position="299"/>
        <end position="318"/>
    </location>
</feature>
<dbReference type="EMBL" id="JBHSGA010000017">
    <property type="protein sequence ID" value="MFC4526892.1"/>
    <property type="molecule type" value="Genomic_DNA"/>
</dbReference>
<evidence type="ECO:0000256" key="6">
    <source>
        <dbReference type="ARBA" id="ARBA00022989"/>
    </source>
</evidence>
<proteinExistence type="inferred from homology"/>